<keyword evidence="1" id="KW-0812">Transmembrane</keyword>
<reference evidence="2 3" key="1">
    <citation type="submission" date="2018-03" db="EMBL/GenBank/DDBJ databases">
        <title>Genomic Encyclopedia of Archaeal and Bacterial Type Strains, Phase II (KMG-II): from individual species to whole genera.</title>
        <authorList>
            <person name="Goeker M."/>
        </authorList>
    </citation>
    <scope>NUCLEOTIDE SEQUENCE [LARGE SCALE GENOMIC DNA]</scope>
    <source>
        <strain evidence="2 3">DSM 100065</strain>
    </source>
</reference>
<proteinExistence type="predicted"/>
<dbReference type="RefSeq" id="WP_106351087.1">
    <property type="nucleotide sequence ID" value="NZ_PVUE01000030.1"/>
</dbReference>
<keyword evidence="3" id="KW-1185">Reference proteome</keyword>
<dbReference type="Proteomes" id="UP000237752">
    <property type="component" value="Unassembled WGS sequence"/>
</dbReference>
<evidence type="ECO:0000313" key="3">
    <source>
        <dbReference type="Proteomes" id="UP000237752"/>
    </source>
</evidence>
<feature type="transmembrane region" description="Helical" evidence="1">
    <location>
        <begin position="76"/>
        <end position="97"/>
    </location>
</feature>
<protein>
    <submittedName>
        <fullName evidence="2">Uncharacterized protein</fullName>
    </submittedName>
</protein>
<dbReference type="AlphaFoldDB" id="A0A2T0Z2X4"/>
<gene>
    <name evidence="2" type="ORF">CLV47_1308</name>
</gene>
<sequence length="110" mass="11943">MPITIIVVVALVCLPALYYGGRATRTWAEYRDPDSFRDLVNHGTTALLKFSLLLFMVTTGAVAVVGSILTQRDRTALPLGVIVCAVVALIVGIGMLWKFGPQTRPRKNDA</sequence>
<keyword evidence="1" id="KW-1133">Transmembrane helix</keyword>
<accession>A0A2T0Z2X4</accession>
<name>A0A2T0Z2X4_9ACTN</name>
<dbReference type="OrthoDB" id="5197374at2"/>
<feature type="transmembrane region" description="Helical" evidence="1">
    <location>
        <begin position="47"/>
        <end position="69"/>
    </location>
</feature>
<keyword evidence="1" id="KW-0472">Membrane</keyword>
<organism evidence="2 3">
    <name type="scientific">Antricoccus suffuscus</name>
    <dbReference type="NCBI Taxonomy" id="1629062"/>
    <lineage>
        <taxon>Bacteria</taxon>
        <taxon>Bacillati</taxon>
        <taxon>Actinomycetota</taxon>
        <taxon>Actinomycetes</taxon>
        <taxon>Geodermatophilales</taxon>
        <taxon>Antricoccaceae</taxon>
        <taxon>Antricoccus</taxon>
    </lineage>
</organism>
<dbReference type="EMBL" id="PVUE01000030">
    <property type="protein sequence ID" value="PRZ30494.1"/>
    <property type="molecule type" value="Genomic_DNA"/>
</dbReference>
<comment type="caution">
    <text evidence="2">The sequence shown here is derived from an EMBL/GenBank/DDBJ whole genome shotgun (WGS) entry which is preliminary data.</text>
</comment>
<evidence type="ECO:0000313" key="2">
    <source>
        <dbReference type="EMBL" id="PRZ30494.1"/>
    </source>
</evidence>
<evidence type="ECO:0000256" key="1">
    <source>
        <dbReference type="SAM" id="Phobius"/>
    </source>
</evidence>